<gene>
    <name evidence="2" type="ORF">S01H1_72870</name>
</gene>
<comment type="caution">
    <text evidence="2">The sequence shown here is derived from an EMBL/GenBank/DDBJ whole genome shotgun (WGS) entry which is preliminary data.</text>
</comment>
<feature type="transmembrane region" description="Helical" evidence="1">
    <location>
        <begin position="110"/>
        <end position="131"/>
    </location>
</feature>
<evidence type="ECO:0000313" key="2">
    <source>
        <dbReference type="EMBL" id="GAG38743.1"/>
    </source>
</evidence>
<name>X0XQ06_9ZZZZ</name>
<feature type="non-terminal residue" evidence="2">
    <location>
        <position position="165"/>
    </location>
</feature>
<reference evidence="2" key="1">
    <citation type="journal article" date="2014" name="Front. Microbiol.">
        <title>High frequency of phylogenetically diverse reductive dehalogenase-homologous genes in deep subseafloor sedimentary metagenomes.</title>
        <authorList>
            <person name="Kawai M."/>
            <person name="Futagami T."/>
            <person name="Toyoda A."/>
            <person name="Takaki Y."/>
            <person name="Nishi S."/>
            <person name="Hori S."/>
            <person name="Arai W."/>
            <person name="Tsubouchi T."/>
            <person name="Morono Y."/>
            <person name="Uchiyama I."/>
            <person name="Ito T."/>
            <person name="Fujiyama A."/>
            <person name="Inagaki F."/>
            <person name="Takami H."/>
        </authorList>
    </citation>
    <scope>NUCLEOTIDE SEQUENCE</scope>
    <source>
        <strain evidence="2">Expedition CK06-06</strain>
    </source>
</reference>
<feature type="transmembrane region" description="Helical" evidence="1">
    <location>
        <begin position="6"/>
        <end position="26"/>
    </location>
</feature>
<sequence>MDFQKLAISIYVAGLLLWFFVWKVLVGYKWLKIERLMYLPFVGGVFAFFVNTILAFYAQIPEYGVEIGIYGFVESNAKTIATFTLGIAVFVVVTFEKTVNILDRDESRQFLQLVFSSFLLSVVGVLPLYWVPQNYGWLTTLRHLKTVPYLYSLFIFAAAMVIYIY</sequence>
<protein>
    <submittedName>
        <fullName evidence="2">Uncharacterized protein</fullName>
    </submittedName>
</protein>
<organism evidence="2">
    <name type="scientific">marine sediment metagenome</name>
    <dbReference type="NCBI Taxonomy" id="412755"/>
    <lineage>
        <taxon>unclassified sequences</taxon>
        <taxon>metagenomes</taxon>
        <taxon>ecological metagenomes</taxon>
    </lineage>
</organism>
<keyword evidence="1" id="KW-0812">Transmembrane</keyword>
<evidence type="ECO:0000256" key="1">
    <source>
        <dbReference type="SAM" id="Phobius"/>
    </source>
</evidence>
<keyword evidence="1" id="KW-1133">Transmembrane helix</keyword>
<keyword evidence="1" id="KW-0472">Membrane</keyword>
<proteinExistence type="predicted"/>
<feature type="transmembrane region" description="Helical" evidence="1">
    <location>
        <begin position="38"/>
        <end position="60"/>
    </location>
</feature>
<dbReference type="EMBL" id="BARS01048646">
    <property type="protein sequence ID" value="GAG38743.1"/>
    <property type="molecule type" value="Genomic_DNA"/>
</dbReference>
<feature type="transmembrane region" description="Helical" evidence="1">
    <location>
        <begin position="80"/>
        <end position="98"/>
    </location>
</feature>
<dbReference type="AlphaFoldDB" id="X0XQ06"/>
<feature type="transmembrane region" description="Helical" evidence="1">
    <location>
        <begin position="146"/>
        <end position="164"/>
    </location>
</feature>
<accession>X0XQ06</accession>